<dbReference type="OrthoDB" id="3943081at2759"/>
<dbReference type="Proteomes" id="UP000765509">
    <property type="component" value="Unassembled WGS sequence"/>
</dbReference>
<organism evidence="1 2">
    <name type="scientific">Austropuccinia psidii MF-1</name>
    <dbReference type="NCBI Taxonomy" id="1389203"/>
    <lineage>
        <taxon>Eukaryota</taxon>
        <taxon>Fungi</taxon>
        <taxon>Dikarya</taxon>
        <taxon>Basidiomycota</taxon>
        <taxon>Pucciniomycotina</taxon>
        <taxon>Pucciniomycetes</taxon>
        <taxon>Pucciniales</taxon>
        <taxon>Sphaerophragmiaceae</taxon>
        <taxon>Austropuccinia</taxon>
    </lineage>
</organism>
<proteinExistence type="predicted"/>
<name>A0A9Q3CVD2_9BASI</name>
<keyword evidence="2" id="KW-1185">Reference proteome</keyword>
<comment type="caution">
    <text evidence="1">The sequence shown here is derived from an EMBL/GenBank/DDBJ whole genome shotgun (WGS) entry which is preliminary data.</text>
</comment>
<evidence type="ECO:0000313" key="2">
    <source>
        <dbReference type="Proteomes" id="UP000765509"/>
    </source>
</evidence>
<gene>
    <name evidence="1" type="ORF">O181_028807</name>
</gene>
<sequence length="120" mass="12727">MDSGFSNTIAPTSKYFTATSPSDETLLASKRSKIQVKSQGTLCLKTTLGELTISIAMVLPSVSSIIVFLSPNLHDGSNLKGLKGGSNLYNENGMLILTTIVTKNLLLIDIPSPDIALSEI</sequence>
<accession>A0A9Q3CVD2</accession>
<protein>
    <submittedName>
        <fullName evidence="1">Uncharacterized protein</fullName>
    </submittedName>
</protein>
<evidence type="ECO:0000313" key="1">
    <source>
        <dbReference type="EMBL" id="MBW0489092.1"/>
    </source>
</evidence>
<reference evidence="1" key="1">
    <citation type="submission" date="2021-03" db="EMBL/GenBank/DDBJ databases">
        <title>Draft genome sequence of rust myrtle Austropuccinia psidii MF-1, a brazilian biotype.</title>
        <authorList>
            <person name="Quecine M.C."/>
            <person name="Pachon D.M.R."/>
            <person name="Bonatelli M.L."/>
            <person name="Correr F.H."/>
            <person name="Franceschini L.M."/>
            <person name="Leite T.F."/>
            <person name="Margarido G.R.A."/>
            <person name="Almeida C.A."/>
            <person name="Ferrarezi J.A."/>
            <person name="Labate C.A."/>
        </authorList>
    </citation>
    <scope>NUCLEOTIDE SEQUENCE</scope>
    <source>
        <strain evidence="1">MF-1</strain>
    </source>
</reference>
<dbReference type="EMBL" id="AVOT02009922">
    <property type="protein sequence ID" value="MBW0489092.1"/>
    <property type="molecule type" value="Genomic_DNA"/>
</dbReference>
<dbReference type="AlphaFoldDB" id="A0A9Q3CVD2"/>